<evidence type="ECO:0000313" key="1">
    <source>
        <dbReference type="EMBL" id="MEQ2223216.1"/>
    </source>
</evidence>
<reference evidence="1 2" key="1">
    <citation type="submission" date="2021-06" db="EMBL/GenBank/DDBJ databases">
        <authorList>
            <person name="Palmer J.M."/>
        </authorList>
    </citation>
    <scope>NUCLEOTIDE SEQUENCE [LARGE SCALE GENOMIC DNA]</scope>
    <source>
        <strain evidence="2">if_2019</strain>
        <tissue evidence="1">Muscle</tissue>
    </source>
</reference>
<evidence type="ECO:0000313" key="2">
    <source>
        <dbReference type="Proteomes" id="UP001482620"/>
    </source>
</evidence>
<keyword evidence="2" id="KW-1185">Reference proteome</keyword>
<sequence>MYPKPQTPTPPSNAADRQECCTVGRLQATHYWSTPALPVKETDDEYAEHPAFTVKHQLDSPASCHLTSDWRKRWAPPAGRSLDHTLYPGDRNSRVSHSFRLPSEQMVYCIRDIQITITHLLHICLVDIHGGNLLFHHIPKVLCWTEMW</sequence>
<organism evidence="1 2">
    <name type="scientific">Ilyodon furcidens</name>
    <name type="common">goldbreast splitfin</name>
    <dbReference type="NCBI Taxonomy" id="33524"/>
    <lineage>
        <taxon>Eukaryota</taxon>
        <taxon>Metazoa</taxon>
        <taxon>Chordata</taxon>
        <taxon>Craniata</taxon>
        <taxon>Vertebrata</taxon>
        <taxon>Euteleostomi</taxon>
        <taxon>Actinopterygii</taxon>
        <taxon>Neopterygii</taxon>
        <taxon>Teleostei</taxon>
        <taxon>Neoteleostei</taxon>
        <taxon>Acanthomorphata</taxon>
        <taxon>Ovalentaria</taxon>
        <taxon>Atherinomorphae</taxon>
        <taxon>Cyprinodontiformes</taxon>
        <taxon>Goodeidae</taxon>
        <taxon>Ilyodon</taxon>
    </lineage>
</organism>
<gene>
    <name evidence="1" type="ORF">ILYODFUR_034484</name>
</gene>
<dbReference type="Proteomes" id="UP001482620">
    <property type="component" value="Unassembled WGS sequence"/>
</dbReference>
<dbReference type="EMBL" id="JAHRIQ010006228">
    <property type="protein sequence ID" value="MEQ2223216.1"/>
    <property type="molecule type" value="Genomic_DNA"/>
</dbReference>
<accession>A0ABV0SRW8</accession>
<proteinExistence type="predicted"/>
<name>A0ABV0SRW8_9TELE</name>
<comment type="caution">
    <text evidence="1">The sequence shown here is derived from an EMBL/GenBank/DDBJ whole genome shotgun (WGS) entry which is preliminary data.</text>
</comment>
<protein>
    <submittedName>
        <fullName evidence="1">Uncharacterized protein</fullName>
    </submittedName>
</protein>